<dbReference type="Gene3D" id="1.10.357.10">
    <property type="entry name" value="Tetracycline Repressor, domain 2"/>
    <property type="match status" value="1"/>
</dbReference>
<dbReference type="AlphaFoldDB" id="A0A545UDH9"/>
<dbReference type="Proteomes" id="UP000315439">
    <property type="component" value="Unassembled WGS sequence"/>
</dbReference>
<dbReference type="SUPFAM" id="SSF46689">
    <property type="entry name" value="Homeodomain-like"/>
    <property type="match status" value="1"/>
</dbReference>
<dbReference type="PRINTS" id="PR00455">
    <property type="entry name" value="HTHTETR"/>
</dbReference>
<dbReference type="Pfam" id="PF00440">
    <property type="entry name" value="TetR_N"/>
    <property type="match status" value="1"/>
</dbReference>
<dbReference type="EMBL" id="VIKS01000007">
    <property type="protein sequence ID" value="TQV87518.1"/>
    <property type="molecule type" value="Genomic_DNA"/>
</dbReference>
<dbReference type="InterPro" id="IPR001647">
    <property type="entry name" value="HTH_TetR"/>
</dbReference>
<proteinExistence type="predicted"/>
<reference evidence="4 5" key="1">
    <citation type="submission" date="2019-07" db="EMBL/GenBank/DDBJ databases">
        <title>Draft genome for Aliikangiella sp. M105.</title>
        <authorList>
            <person name="Wang G."/>
        </authorList>
    </citation>
    <scope>NUCLEOTIDE SEQUENCE [LARGE SCALE GENOMIC DNA]</scope>
    <source>
        <strain evidence="4 5">M105</strain>
    </source>
</reference>
<dbReference type="GO" id="GO:0003700">
    <property type="term" value="F:DNA-binding transcription factor activity"/>
    <property type="evidence" value="ECO:0007669"/>
    <property type="project" value="TreeGrafter"/>
</dbReference>
<dbReference type="PANTHER" id="PTHR30055">
    <property type="entry name" value="HTH-TYPE TRANSCRIPTIONAL REGULATOR RUTR"/>
    <property type="match status" value="1"/>
</dbReference>
<dbReference type="PROSITE" id="PS50977">
    <property type="entry name" value="HTH_TETR_2"/>
    <property type="match status" value="1"/>
</dbReference>
<evidence type="ECO:0000313" key="5">
    <source>
        <dbReference type="Proteomes" id="UP000315439"/>
    </source>
</evidence>
<dbReference type="InterPro" id="IPR050109">
    <property type="entry name" value="HTH-type_TetR-like_transc_reg"/>
</dbReference>
<keyword evidence="5" id="KW-1185">Reference proteome</keyword>
<dbReference type="PANTHER" id="PTHR30055:SF212">
    <property type="entry name" value="TETR-FAMILY FAMILY TRANSCRIPTIONAL REGULATOR"/>
    <property type="match status" value="1"/>
</dbReference>
<evidence type="ECO:0000259" key="3">
    <source>
        <dbReference type="PROSITE" id="PS50977"/>
    </source>
</evidence>
<sequence length="218" mass="25365">MGSCRIVATTKRKPGRPSLSETQKQEIRSNIIEIARELFVNEGYESTSMRKIAAQAGFAPTKIYYYFENKKAILRHFWDDISEDLWNFCKPSEEVLARAPLDIIRYLMNRNVRYWLENPKSYQLGIATQDHKVDNSENFDVYASHGTRQYIDLMHHSVERCINEGVFRINDMLIVSQIIGLSVYGIYGAFYSLPTVDWQNREKLIENAIENTLLGLQK</sequence>
<accession>A0A545UDH9</accession>
<feature type="domain" description="HTH tetR-type" evidence="3">
    <location>
        <begin position="25"/>
        <end position="85"/>
    </location>
</feature>
<organism evidence="4 5">
    <name type="scientific">Aliikangiella coralliicola</name>
    <dbReference type="NCBI Taxonomy" id="2592383"/>
    <lineage>
        <taxon>Bacteria</taxon>
        <taxon>Pseudomonadati</taxon>
        <taxon>Pseudomonadota</taxon>
        <taxon>Gammaproteobacteria</taxon>
        <taxon>Oceanospirillales</taxon>
        <taxon>Pleioneaceae</taxon>
        <taxon>Aliikangiella</taxon>
    </lineage>
</organism>
<dbReference type="GO" id="GO:0000976">
    <property type="term" value="F:transcription cis-regulatory region binding"/>
    <property type="evidence" value="ECO:0007669"/>
    <property type="project" value="TreeGrafter"/>
</dbReference>
<name>A0A545UDH9_9GAMM</name>
<protein>
    <submittedName>
        <fullName evidence="4">TetR/AcrR family transcriptional regulator</fullName>
    </submittedName>
</protein>
<evidence type="ECO:0000256" key="1">
    <source>
        <dbReference type="ARBA" id="ARBA00023125"/>
    </source>
</evidence>
<comment type="caution">
    <text evidence="4">The sequence shown here is derived from an EMBL/GenBank/DDBJ whole genome shotgun (WGS) entry which is preliminary data.</text>
</comment>
<feature type="DNA-binding region" description="H-T-H motif" evidence="2">
    <location>
        <begin position="48"/>
        <end position="67"/>
    </location>
</feature>
<keyword evidence="1 2" id="KW-0238">DNA-binding</keyword>
<gene>
    <name evidence="4" type="ORF">FLL46_11630</name>
</gene>
<evidence type="ECO:0000313" key="4">
    <source>
        <dbReference type="EMBL" id="TQV87518.1"/>
    </source>
</evidence>
<evidence type="ECO:0000256" key="2">
    <source>
        <dbReference type="PROSITE-ProRule" id="PRU00335"/>
    </source>
</evidence>
<dbReference type="InterPro" id="IPR009057">
    <property type="entry name" value="Homeodomain-like_sf"/>
</dbReference>
<dbReference type="OrthoDB" id="6860332at2"/>